<comment type="similarity">
    <text evidence="1">Belongs to the peptidase M20A family.</text>
</comment>
<keyword evidence="2" id="KW-0645">Protease</keyword>
<reference evidence="7 8" key="1">
    <citation type="submission" date="2024-06" db="EMBL/GenBank/DDBJ databases">
        <title>Sorghum-associated microbial communities from plants grown in Nebraska, USA.</title>
        <authorList>
            <person name="Schachtman D."/>
        </authorList>
    </citation>
    <scope>NUCLEOTIDE SEQUENCE [LARGE SCALE GENOMIC DNA]</scope>
    <source>
        <strain evidence="7 8">2709</strain>
    </source>
</reference>
<comment type="caution">
    <text evidence="7">The sequence shown here is derived from an EMBL/GenBank/DDBJ whole genome shotgun (WGS) entry which is preliminary data.</text>
</comment>
<evidence type="ECO:0000256" key="1">
    <source>
        <dbReference type="ARBA" id="ARBA00006247"/>
    </source>
</evidence>
<keyword evidence="7" id="KW-0121">Carboxypeptidase</keyword>
<proteinExistence type="inferred from homology"/>
<evidence type="ECO:0000256" key="5">
    <source>
        <dbReference type="ARBA" id="ARBA00022833"/>
    </source>
</evidence>
<dbReference type="Pfam" id="PF07687">
    <property type="entry name" value="M20_dimer"/>
    <property type="match status" value="1"/>
</dbReference>
<dbReference type="GO" id="GO:0004180">
    <property type="term" value="F:carboxypeptidase activity"/>
    <property type="evidence" value="ECO:0007669"/>
    <property type="project" value="UniProtKB-KW"/>
</dbReference>
<dbReference type="InterPro" id="IPR001261">
    <property type="entry name" value="ArgE/DapE_CS"/>
</dbReference>
<evidence type="ECO:0000256" key="2">
    <source>
        <dbReference type="ARBA" id="ARBA00022670"/>
    </source>
</evidence>
<dbReference type="PANTHER" id="PTHR45962:SF1">
    <property type="entry name" value="N-FATTY-ACYL-AMINO ACID SYNTHASE_HYDROLASE PM20D1"/>
    <property type="match status" value="1"/>
</dbReference>
<dbReference type="PROSITE" id="PS00758">
    <property type="entry name" value="ARGE_DAPE_CPG2_1"/>
    <property type="match status" value="1"/>
</dbReference>
<dbReference type="InterPro" id="IPR047177">
    <property type="entry name" value="Pept_M20A"/>
</dbReference>
<dbReference type="Pfam" id="PF01546">
    <property type="entry name" value="Peptidase_M20"/>
    <property type="match status" value="1"/>
</dbReference>
<dbReference type="InterPro" id="IPR011650">
    <property type="entry name" value="Peptidase_M20_dimer"/>
</dbReference>
<dbReference type="Gene3D" id="3.40.630.10">
    <property type="entry name" value="Zn peptidases"/>
    <property type="match status" value="1"/>
</dbReference>
<sequence>MKKALFSLVLLIAILILAIGANTWRQGSRQVSVPPAPELAIDTGAAATRLAGAIRFKTVSSLEDANLNADQFTGLHAHLQTSYPRAHAALKREVVGDLTLLYTWPGTDPAAPPILLLAHQDVVPIAPGTETQWQASPFAGEIKEGYVWGRGAWDNKANLIGQMEAVEMLLAEGFQPRQTIYIAMGADEEVGGLRGAKKVAELLASRGVKLDFVLDEGLLITEGILKGLSKPAALIGIAEKGYLSVEMHAHGTPGHSSMPPAAGTGAIGILSSALAKLEDKQMPAHIRGVAQEMFDTIAPEMDGFGRVALSNLWLFGPLVQRQLEGAASTNAMLRTTTAPTIFEAGNKDNVIPGEAKATVNFRLLPGDTQESVLQHVRDAVGTQPEGRFEMKTLKGASEPSPISPTESASYQLLNRTLRSLFPDTLVAPGLMIAATDSRHFTEISQHIYRFSPVRAKPEDLSRFHGTNERVSVANFGELIRFYVQLLRNSSAPARANS</sequence>
<dbReference type="Gene3D" id="3.30.70.360">
    <property type="match status" value="1"/>
</dbReference>
<dbReference type="RefSeq" id="WP_354441091.1">
    <property type="nucleotide sequence ID" value="NZ_JBEPSH010000001.1"/>
</dbReference>
<evidence type="ECO:0000259" key="6">
    <source>
        <dbReference type="Pfam" id="PF07687"/>
    </source>
</evidence>
<dbReference type="PANTHER" id="PTHR45962">
    <property type="entry name" value="N-FATTY-ACYL-AMINO ACID SYNTHASE/HYDROLASE PM20D1"/>
    <property type="match status" value="1"/>
</dbReference>
<evidence type="ECO:0000256" key="4">
    <source>
        <dbReference type="ARBA" id="ARBA00022801"/>
    </source>
</evidence>
<dbReference type="EC" id="3.4.17.-" evidence="7"/>
<dbReference type="InterPro" id="IPR002933">
    <property type="entry name" value="Peptidase_M20"/>
</dbReference>
<gene>
    <name evidence="7" type="ORF">ABIE13_000671</name>
</gene>
<keyword evidence="3" id="KW-0479">Metal-binding</keyword>
<evidence type="ECO:0000256" key="3">
    <source>
        <dbReference type="ARBA" id="ARBA00022723"/>
    </source>
</evidence>
<keyword evidence="5" id="KW-0862">Zinc</keyword>
<dbReference type="Proteomes" id="UP001549320">
    <property type="component" value="Unassembled WGS sequence"/>
</dbReference>
<keyword evidence="8" id="KW-1185">Reference proteome</keyword>
<dbReference type="Gene3D" id="1.10.150.900">
    <property type="match status" value="1"/>
</dbReference>
<dbReference type="SUPFAM" id="SSF53187">
    <property type="entry name" value="Zn-dependent exopeptidases"/>
    <property type="match status" value="1"/>
</dbReference>
<keyword evidence="4 7" id="KW-0378">Hydrolase</keyword>
<dbReference type="EMBL" id="JBEPSH010000001">
    <property type="protein sequence ID" value="MET4575574.1"/>
    <property type="molecule type" value="Genomic_DNA"/>
</dbReference>
<evidence type="ECO:0000313" key="7">
    <source>
        <dbReference type="EMBL" id="MET4575574.1"/>
    </source>
</evidence>
<accession>A0ABV2Q3G8</accession>
<protein>
    <submittedName>
        <fullName evidence="7">Carboxypeptidase PM20D1</fullName>
        <ecNumber evidence="7">3.4.17.-</ecNumber>
    </submittedName>
</protein>
<evidence type="ECO:0000313" key="8">
    <source>
        <dbReference type="Proteomes" id="UP001549320"/>
    </source>
</evidence>
<feature type="domain" description="Peptidase M20 dimerisation" evidence="6">
    <location>
        <begin position="237"/>
        <end position="383"/>
    </location>
</feature>
<dbReference type="SUPFAM" id="SSF55031">
    <property type="entry name" value="Bacterial exopeptidase dimerisation domain"/>
    <property type="match status" value="1"/>
</dbReference>
<name>A0ABV2Q3G8_9BURK</name>
<dbReference type="InterPro" id="IPR036264">
    <property type="entry name" value="Bact_exopeptidase_dim_dom"/>
</dbReference>
<dbReference type="NCBIfam" id="NF006113">
    <property type="entry name" value="PRK08262.1-4"/>
    <property type="match status" value="1"/>
</dbReference>
<dbReference type="CDD" id="cd05674">
    <property type="entry name" value="M20_yscS"/>
    <property type="match status" value="1"/>
</dbReference>
<organism evidence="7 8">
    <name type="scientific">Ottowia thiooxydans</name>
    <dbReference type="NCBI Taxonomy" id="219182"/>
    <lineage>
        <taxon>Bacteria</taxon>
        <taxon>Pseudomonadati</taxon>
        <taxon>Pseudomonadota</taxon>
        <taxon>Betaproteobacteria</taxon>
        <taxon>Burkholderiales</taxon>
        <taxon>Comamonadaceae</taxon>
        <taxon>Ottowia</taxon>
    </lineage>
</organism>